<dbReference type="RefSeq" id="WP_394511021.1">
    <property type="nucleotide sequence ID" value="NZ_JBIGHX010000003.1"/>
</dbReference>
<evidence type="ECO:0000256" key="2">
    <source>
        <dbReference type="ARBA" id="ARBA00022801"/>
    </source>
</evidence>
<comment type="caution">
    <text evidence="7">The sequence shown here is derived from an EMBL/GenBank/DDBJ whole genome shotgun (WGS) entry which is preliminary data.</text>
</comment>
<name>A0ABW7GJL7_9BURK</name>
<dbReference type="PROSITE" id="PS00503">
    <property type="entry name" value="PECTINESTERASE_2"/>
    <property type="match status" value="1"/>
</dbReference>
<dbReference type="EMBL" id="JBIGHX010000003">
    <property type="protein sequence ID" value="MFG6462153.1"/>
    <property type="molecule type" value="Genomic_DNA"/>
</dbReference>
<dbReference type="PANTHER" id="PTHR31321:SF57">
    <property type="entry name" value="PECTINESTERASE 53-RELATED"/>
    <property type="match status" value="1"/>
</dbReference>
<organism evidence="7 8">
    <name type="scientific">Pelomonas lactea</name>
    <dbReference type="NCBI Taxonomy" id="3299030"/>
    <lineage>
        <taxon>Bacteria</taxon>
        <taxon>Pseudomonadati</taxon>
        <taxon>Pseudomonadota</taxon>
        <taxon>Betaproteobacteria</taxon>
        <taxon>Burkholderiales</taxon>
        <taxon>Sphaerotilaceae</taxon>
        <taxon>Roseateles</taxon>
    </lineage>
</organism>
<evidence type="ECO:0000256" key="4">
    <source>
        <dbReference type="PROSITE-ProRule" id="PRU10040"/>
    </source>
</evidence>
<evidence type="ECO:0000313" key="8">
    <source>
        <dbReference type="Proteomes" id="UP001606302"/>
    </source>
</evidence>
<dbReference type="Pfam" id="PF01095">
    <property type="entry name" value="Pectinesterase"/>
    <property type="match status" value="1"/>
</dbReference>
<dbReference type="SUPFAM" id="SSF51126">
    <property type="entry name" value="Pectin lyase-like"/>
    <property type="match status" value="1"/>
</dbReference>
<comment type="catalytic activity">
    <reaction evidence="5">
        <text>[(1-&gt;4)-alpha-D-galacturonosyl methyl ester](n) + n H2O = [(1-&gt;4)-alpha-D-galacturonosyl](n) + n methanol + n H(+)</text>
        <dbReference type="Rhea" id="RHEA:22380"/>
        <dbReference type="Rhea" id="RHEA-COMP:14570"/>
        <dbReference type="Rhea" id="RHEA-COMP:14573"/>
        <dbReference type="ChEBI" id="CHEBI:15377"/>
        <dbReference type="ChEBI" id="CHEBI:15378"/>
        <dbReference type="ChEBI" id="CHEBI:17790"/>
        <dbReference type="ChEBI" id="CHEBI:140522"/>
        <dbReference type="ChEBI" id="CHEBI:140523"/>
        <dbReference type="EC" id="3.1.1.11"/>
    </reaction>
</comment>
<evidence type="ECO:0000313" key="7">
    <source>
        <dbReference type="EMBL" id="MFG6462153.1"/>
    </source>
</evidence>
<reference evidence="7 8" key="1">
    <citation type="submission" date="2024-08" db="EMBL/GenBank/DDBJ databases">
        <authorList>
            <person name="Lu H."/>
        </authorList>
    </citation>
    <scope>NUCLEOTIDE SEQUENCE [LARGE SCALE GENOMIC DNA]</scope>
    <source>
        <strain evidence="7 8">DXS20W</strain>
    </source>
</reference>
<dbReference type="Proteomes" id="UP001606302">
    <property type="component" value="Unassembled WGS sequence"/>
</dbReference>
<feature type="domain" description="Pectinesterase catalytic" evidence="6">
    <location>
        <begin position="193"/>
        <end position="315"/>
    </location>
</feature>
<keyword evidence="8" id="KW-1185">Reference proteome</keyword>
<accession>A0ABW7GJL7</accession>
<comment type="similarity">
    <text evidence="1">Belongs to the pectinesterase family.</text>
</comment>
<feature type="signal peptide" evidence="5">
    <location>
        <begin position="1"/>
        <end position="19"/>
    </location>
</feature>
<evidence type="ECO:0000259" key="6">
    <source>
        <dbReference type="Pfam" id="PF01095"/>
    </source>
</evidence>
<dbReference type="InterPro" id="IPR000070">
    <property type="entry name" value="Pectinesterase_cat"/>
</dbReference>
<evidence type="ECO:0000256" key="3">
    <source>
        <dbReference type="ARBA" id="ARBA00023085"/>
    </source>
</evidence>
<feature type="chain" id="PRO_5045012233" description="Pectinesterase" evidence="5">
    <location>
        <begin position="20"/>
        <end position="371"/>
    </location>
</feature>
<dbReference type="InterPro" id="IPR012334">
    <property type="entry name" value="Pectin_lyas_fold"/>
</dbReference>
<evidence type="ECO:0000256" key="5">
    <source>
        <dbReference type="RuleBase" id="RU000589"/>
    </source>
</evidence>
<gene>
    <name evidence="7" type="ORF">ACG04Q_11285</name>
</gene>
<dbReference type="InterPro" id="IPR011050">
    <property type="entry name" value="Pectin_lyase_fold/virulence"/>
</dbReference>
<dbReference type="InterPro" id="IPR033131">
    <property type="entry name" value="Pectinesterase_Asp_AS"/>
</dbReference>
<dbReference type="Gene3D" id="2.160.20.10">
    <property type="entry name" value="Single-stranded right-handed beta-helix, Pectin lyase-like"/>
    <property type="match status" value="1"/>
</dbReference>
<keyword evidence="2 5" id="KW-0378">Hydrolase</keyword>
<sequence>MKLALAALLLVTGVSPAGAQAQTRPQLTPEQAAAHTTAAYLGDWQPAPLADLSAAAPDFIVKAGESVQAAIDKVPAEGQSGAKRWVIHVQPGTYRGPVCIKDKAPLAIVGTALDPATVVLVDNRFSGKPKGEQEAAHPCWPELGKTTIGTSGSTSVLVQSHDVQLISLTIANDAMDGVRRGEAYPTGVGESGGAQAVALTLNGDRLQLENVRLLGHQDTLYVKRPNPSRPDVPSRQLIRHSLIAGDVDFIFGNATLVIEHSTILTRANRRTPGHGGIILAPSTAPDVQQGFLVTHSRLIAEPGIAPGATALGRAWDAGVKAGTWAAGSSPNGLAVVRDSEIGAHVGPWQASTSRRPFDAATNRLSEFNNRP</sequence>
<dbReference type="EC" id="3.1.1.11" evidence="5"/>
<keyword evidence="5" id="KW-0732">Signal</keyword>
<keyword evidence="3 5" id="KW-0063">Aspartyl esterase</keyword>
<feature type="active site" evidence="4">
    <location>
        <position position="248"/>
    </location>
</feature>
<evidence type="ECO:0000256" key="1">
    <source>
        <dbReference type="ARBA" id="ARBA00008891"/>
    </source>
</evidence>
<dbReference type="PANTHER" id="PTHR31321">
    <property type="entry name" value="ACYL-COA THIOESTER HYDROLASE YBHC-RELATED"/>
    <property type="match status" value="1"/>
</dbReference>
<protein>
    <recommendedName>
        <fullName evidence="5">Pectinesterase</fullName>
        <ecNumber evidence="5">3.1.1.11</ecNumber>
    </recommendedName>
</protein>
<comment type="pathway">
    <text evidence="5">Glycan metabolism; pectin degradation; 2-dehydro-3-deoxy-D-gluconate from pectin: step 1/5.</text>
</comment>
<proteinExistence type="inferred from homology"/>